<dbReference type="InterPro" id="IPR001680">
    <property type="entry name" value="WD40_rpt"/>
</dbReference>
<feature type="repeat" description="WD" evidence="1">
    <location>
        <begin position="77"/>
        <end position="107"/>
    </location>
</feature>
<reference evidence="2" key="1">
    <citation type="journal article" date="2020" name="Fungal Divers.">
        <title>Resolving the Mortierellaceae phylogeny through synthesis of multi-gene phylogenetics and phylogenomics.</title>
        <authorList>
            <person name="Vandepol N."/>
            <person name="Liber J."/>
            <person name="Desiro A."/>
            <person name="Na H."/>
            <person name="Kennedy M."/>
            <person name="Barry K."/>
            <person name="Grigoriev I.V."/>
            <person name="Miller A.N."/>
            <person name="O'Donnell K."/>
            <person name="Stajich J.E."/>
            <person name="Bonito G."/>
        </authorList>
    </citation>
    <scope>NUCLEOTIDE SEQUENCE</scope>
    <source>
        <strain evidence="2">NRRL 28262</strain>
    </source>
</reference>
<evidence type="ECO:0000313" key="2">
    <source>
        <dbReference type="EMBL" id="KAG0252394.1"/>
    </source>
</evidence>
<accession>A0AAD4H204</accession>
<gene>
    <name evidence="2" type="ORF">BGZ95_006655</name>
</gene>
<dbReference type="InterPro" id="IPR015943">
    <property type="entry name" value="WD40/YVTN_repeat-like_dom_sf"/>
</dbReference>
<dbReference type="Pfam" id="PF00400">
    <property type="entry name" value="WD40"/>
    <property type="match status" value="2"/>
</dbReference>
<protein>
    <recommendedName>
        <fullName evidence="4">WD40 repeat-like protein</fullName>
    </recommendedName>
</protein>
<keyword evidence="3" id="KW-1185">Reference proteome</keyword>
<dbReference type="AlphaFoldDB" id="A0AAD4H204"/>
<proteinExistence type="predicted"/>
<dbReference type="EMBL" id="JAAAIL010003111">
    <property type="protein sequence ID" value="KAG0252394.1"/>
    <property type="molecule type" value="Genomic_DNA"/>
</dbReference>
<organism evidence="2 3">
    <name type="scientific">Linnemannia exigua</name>
    <dbReference type="NCBI Taxonomy" id="604196"/>
    <lineage>
        <taxon>Eukaryota</taxon>
        <taxon>Fungi</taxon>
        <taxon>Fungi incertae sedis</taxon>
        <taxon>Mucoromycota</taxon>
        <taxon>Mortierellomycotina</taxon>
        <taxon>Mortierellomycetes</taxon>
        <taxon>Mortierellales</taxon>
        <taxon>Mortierellaceae</taxon>
        <taxon>Linnemannia</taxon>
    </lineage>
</organism>
<dbReference type="InterPro" id="IPR036322">
    <property type="entry name" value="WD40_repeat_dom_sf"/>
</dbReference>
<evidence type="ECO:0008006" key="4">
    <source>
        <dbReference type="Google" id="ProtNLM"/>
    </source>
</evidence>
<evidence type="ECO:0000313" key="3">
    <source>
        <dbReference type="Proteomes" id="UP001194580"/>
    </source>
</evidence>
<keyword evidence="1" id="KW-0853">WD repeat</keyword>
<dbReference type="SUPFAM" id="SSF50978">
    <property type="entry name" value="WD40 repeat-like"/>
    <property type="match status" value="1"/>
</dbReference>
<dbReference type="SMART" id="SM00320">
    <property type="entry name" value="WD40"/>
    <property type="match status" value="2"/>
</dbReference>
<dbReference type="Gene3D" id="2.130.10.10">
    <property type="entry name" value="YVTN repeat-like/Quinoprotein amine dehydrogenase"/>
    <property type="match status" value="1"/>
</dbReference>
<sequence length="161" mass="17297">MFASDAKGIRLYDEKGQTFGTILEHDKFQVERFAYSSCGQWIAAAGGKTVHLWKSSSDGMEASWALKTTVGTFLGKVRKVAWRPNTTEFATASDDGSIRAWKVEEGSGHVLVRLLWGHGGTAFTAPGAVLVGVVGLSATNRKLLEQRGAIFETSSSANDDA</sequence>
<dbReference type="PROSITE" id="PS50082">
    <property type="entry name" value="WD_REPEATS_2"/>
    <property type="match status" value="1"/>
</dbReference>
<comment type="caution">
    <text evidence="2">The sequence shown here is derived from an EMBL/GenBank/DDBJ whole genome shotgun (WGS) entry which is preliminary data.</text>
</comment>
<name>A0AAD4H204_9FUNG</name>
<evidence type="ECO:0000256" key="1">
    <source>
        <dbReference type="PROSITE-ProRule" id="PRU00221"/>
    </source>
</evidence>
<dbReference type="Proteomes" id="UP001194580">
    <property type="component" value="Unassembled WGS sequence"/>
</dbReference>